<feature type="compositionally biased region" description="Polar residues" evidence="1">
    <location>
        <begin position="400"/>
        <end position="409"/>
    </location>
</feature>
<feature type="compositionally biased region" description="Basic and acidic residues" evidence="1">
    <location>
        <begin position="241"/>
        <end position="254"/>
    </location>
</feature>
<feature type="compositionally biased region" description="Acidic residues" evidence="1">
    <location>
        <begin position="155"/>
        <end position="166"/>
    </location>
</feature>
<feature type="region of interest" description="Disordered" evidence="1">
    <location>
        <begin position="347"/>
        <end position="409"/>
    </location>
</feature>
<comment type="caution">
    <text evidence="2">The sequence shown here is derived from an EMBL/GenBank/DDBJ whole genome shotgun (WGS) entry which is preliminary data.</text>
</comment>
<proteinExistence type="predicted"/>
<feature type="compositionally biased region" description="Basic and acidic residues" evidence="1">
    <location>
        <begin position="116"/>
        <end position="129"/>
    </location>
</feature>
<evidence type="ECO:0000256" key="1">
    <source>
        <dbReference type="SAM" id="MobiDB-lite"/>
    </source>
</evidence>
<feature type="compositionally biased region" description="Basic and acidic residues" evidence="1">
    <location>
        <begin position="366"/>
        <end position="379"/>
    </location>
</feature>
<feature type="region of interest" description="Disordered" evidence="1">
    <location>
        <begin position="222"/>
        <end position="322"/>
    </location>
</feature>
<feature type="region of interest" description="Disordered" evidence="1">
    <location>
        <begin position="106"/>
        <end position="197"/>
    </location>
</feature>
<name>A0ABQ9ECH5_TEGGR</name>
<sequence length="409" mass="45606">MVLFQAFLFDNVEGKTLYLIDNNIIKTCKREFRWNYPNREQMDYRQLANSQKPKTTLDESDEELNYSGKTDEQRILDEIVKEADTCVKKFNNSSELLNESYKCDEQHGDIGVTGKKSGDSGEIHEKPSDGSKTSDQPCRSGKNIEEAVNTGGNNDDVETDEPSMEIEDYRQPANSQKPKTTLDESDEELNYSGKTDEQRILDEIVKEADTCVKKFNKSSELLNESYKCDEQHGDIGVTGKKSGDSGEIHEKPSDGSKTSDQPCRSGKNIEEAVNTGGNNDDVETDEPSMEIEDYRQLANSQKPKTTLDESDEELNYSGKTDEQRILDEIVKEADTCVKKFNKSSELLNESYKCDEQHGDIGVTGKKSGDSGEIHEKPSDGSKTSDQPCRSGKNIEEAVNTGGNNDDSGN</sequence>
<gene>
    <name evidence="2" type="ORF">KUTeg_020244</name>
</gene>
<feature type="region of interest" description="Disordered" evidence="1">
    <location>
        <begin position="47"/>
        <end position="69"/>
    </location>
</feature>
<accession>A0ABQ9ECH5</accession>
<organism evidence="2 3">
    <name type="scientific">Tegillarca granosa</name>
    <name type="common">Malaysian cockle</name>
    <name type="synonym">Anadara granosa</name>
    <dbReference type="NCBI Taxonomy" id="220873"/>
    <lineage>
        <taxon>Eukaryota</taxon>
        <taxon>Metazoa</taxon>
        <taxon>Spiralia</taxon>
        <taxon>Lophotrochozoa</taxon>
        <taxon>Mollusca</taxon>
        <taxon>Bivalvia</taxon>
        <taxon>Autobranchia</taxon>
        <taxon>Pteriomorphia</taxon>
        <taxon>Arcoida</taxon>
        <taxon>Arcoidea</taxon>
        <taxon>Arcidae</taxon>
        <taxon>Tegillarca</taxon>
    </lineage>
</organism>
<evidence type="ECO:0000313" key="3">
    <source>
        <dbReference type="Proteomes" id="UP001217089"/>
    </source>
</evidence>
<dbReference type="Proteomes" id="UP001217089">
    <property type="component" value="Unassembled WGS sequence"/>
</dbReference>
<reference evidence="2 3" key="1">
    <citation type="submission" date="2022-12" db="EMBL/GenBank/DDBJ databases">
        <title>Chromosome-level genome of Tegillarca granosa.</title>
        <authorList>
            <person name="Kim J."/>
        </authorList>
    </citation>
    <scope>NUCLEOTIDE SEQUENCE [LARGE SCALE GENOMIC DNA]</scope>
    <source>
        <strain evidence="2">Teg-2019</strain>
        <tissue evidence="2">Adductor muscle</tissue>
    </source>
</reference>
<protein>
    <submittedName>
        <fullName evidence="2">Uncharacterized protein</fullName>
    </submittedName>
</protein>
<evidence type="ECO:0000313" key="2">
    <source>
        <dbReference type="EMBL" id="KAJ8301257.1"/>
    </source>
</evidence>
<dbReference type="EMBL" id="JARBDR010000918">
    <property type="protein sequence ID" value="KAJ8301257.1"/>
    <property type="molecule type" value="Genomic_DNA"/>
</dbReference>
<keyword evidence="3" id="KW-1185">Reference proteome</keyword>
<feature type="compositionally biased region" description="Acidic residues" evidence="1">
    <location>
        <begin position="280"/>
        <end position="291"/>
    </location>
</feature>